<dbReference type="SUPFAM" id="SSF56112">
    <property type="entry name" value="Protein kinase-like (PK-like)"/>
    <property type="match status" value="1"/>
</dbReference>
<proteinExistence type="predicted"/>
<dbReference type="PANTHER" id="PTHR43642:SF1">
    <property type="entry name" value="HYBRID SIGNAL TRANSDUCTION HISTIDINE KINASE G"/>
    <property type="match status" value="1"/>
</dbReference>
<dbReference type="SMART" id="SM00267">
    <property type="entry name" value="GGDEF"/>
    <property type="match status" value="1"/>
</dbReference>
<evidence type="ECO:0000313" key="8">
    <source>
        <dbReference type="Proteomes" id="UP000186058"/>
    </source>
</evidence>
<dbReference type="Gene3D" id="1.10.510.10">
    <property type="entry name" value="Transferase(Phosphotransferase) domain 1"/>
    <property type="match status" value="1"/>
</dbReference>
<evidence type="ECO:0008006" key="9">
    <source>
        <dbReference type="Google" id="ProtNLM"/>
    </source>
</evidence>
<dbReference type="SUPFAM" id="SSF55781">
    <property type="entry name" value="GAF domain-like"/>
    <property type="match status" value="1"/>
</dbReference>
<evidence type="ECO:0000313" key="7">
    <source>
        <dbReference type="EMBL" id="OKP86898.1"/>
    </source>
</evidence>
<dbReference type="InterPro" id="IPR000014">
    <property type="entry name" value="PAS"/>
</dbReference>
<dbReference type="Pfam" id="PF00990">
    <property type="entry name" value="GGDEF"/>
    <property type="match status" value="1"/>
</dbReference>
<dbReference type="Gene3D" id="3.30.450.40">
    <property type="match status" value="1"/>
</dbReference>
<dbReference type="Gene3D" id="3.40.50.300">
    <property type="entry name" value="P-loop containing nucleotide triphosphate hydrolases"/>
    <property type="match status" value="1"/>
</dbReference>
<dbReference type="InterPro" id="IPR003018">
    <property type="entry name" value="GAF"/>
</dbReference>
<feature type="domain" description="PAC" evidence="5">
    <location>
        <begin position="1557"/>
        <end position="1608"/>
    </location>
</feature>
<keyword evidence="2" id="KW-0175">Coiled coil</keyword>
<dbReference type="InterPro" id="IPR035965">
    <property type="entry name" value="PAS-like_dom_sf"/>
</dbReference>
<dbReference type="EMBL" id="LVWI01000037">
    <property type="protein sequence ID" value="OKP86898.1"/>
    <property type="molecule type" value="Genomic_DNA"/>
</dbReference>
<feature type="domain" description="PAS" evidence="4">
    <location>
        <begin position="1509"/>
        <end position="1553"/>
    </location>
</feature>
<reference evidence="7 8" key="1">
    <citation type="submission" date="2016-03" db="EMBL/GenBank/DDBJ databases">
        <authorList>
            <person name="Sant'Anna F.H."/>
            <person name="Ambrosini A."/>
            <person name="Souza R."/>
            <person name="Bach E."/>
            <person name="Fernandes G."/>
            <person name="Balsanelli E."/>
            <person name="Baura V.A."/>
            <person name="Souza E.M."/>
            <person name="Passaglia L."/>
        </authorList>
    </citation>
    <scope>NUCLEOTIDE SEQUENCE [LARGE SCALE GENOMIC DNA]</scope>
    <source>
        <strain evidence="7 8">P26E</strain>
    </source>
</reference>
<dbReference type="InterPro" id="IPR029787">
    <property type="entry name" value="Nucleotide_cyclase"/>
</dbReference>
<dbReference type="CDD" id="cd14014">
    <property type="entry name" value="STKc_PknB_like"/>
    <property type="match status" value="1"/>
</dbReference>
<organism evidence="7 8">
    <name type="scientific">Paenibacillus helianthi</name>
    <dbReference type="NCBI Taxonomy" id="1349432"/>
    <lineage>
        <taxon>Bacteria</taxon>
        <taxon>Bacillati</taxon>
        <taxon>Bacillota</taxon>
        <taxon>Bacilli</taxon>
        <taxon>Bacillales</taxon>
        <taxon>Paenibacillaceae</taxon>
        <taxon>Paenibacillus</taxon>
    </lineage>
</organism>
<dbReference type="InterPro" id="IPR029016">
    <property type="entry name" value="GAF-like_dom_sf"/>
</dbReference>
<evidence type="ECO:0000256" key="1">
    <source>
        <dbReference type="ARBA" id="ARBA00004167"/>
    </source>
</evidence>
<evidence type="ECO:0000259" key="5">
    <source>
        <dbReference type="PROSITE" id="PS50113"/>
    </source>
</evidence>
<dbReference type="InterPro" id="IPR011009">
    <property type="entry name" value="Kinase-like_dom_sf"/>
</dbReference>
<evidence type="ECO:0000259" key="4">
    <source>
        <dbReference type="PROSITE" id="PS50112"/>
    </source>
</evidence>
<dbReference type="InterPro" id="IPR000700">
    <property type="entry name" value="PAS-assoc_C"/>
</dbReference>
<evidence type="ECO:0000259" key="3">
    <source>
        <dbReference type="PROSITE" id="PS50011"/>
    </source>
</evidence>
<dbReference type="PROSITE" id="PS50011">
    <property type="entry name" value="PROTEIN_KINASE_DOM"/>
    <property type="match status" value="1"/>
</dbReference>
<dbReference type="Pfam" id="PF13191">
    <property type="entry name" value="AAA_16"/>
    <property type="match status" value="1"/>
</dbReference>
<dbReference type="CDD" id="cd00130">
    <property type="entry name" value="PAS"/>
    <property type="match status" value="1"/>
</dbReference>
<gene>
    <name evidence="7" type="ORF">A3844_12960</name>
</gene>
<feature type="domain" description="Protein kinase" evidence="3">
    <location>
        <begin position="7"/>
        <end position="280"/>
    </location>
</feature>
<dbReference type="InterPro" id="IPR027417">
    <property type="entry name" value="P-loop_NTPase"/>
</dbReference>
<protein>
    <recommendedName>
        <fullName evidence="9">PAS domain S-box protein</fullName>
    </recommendedName>
</protein>
<dbReference type="Gene3D" id="3.30.200.20">
    <property type="entry name" value="Phosphorylase Kinase, domain 1"/>
    <property type="match status" value="1"/>
</dbReference>
<comment type="caution">
    <text evidence="7">The sequence shown here is derived from an EMBL/GenBank/DDBJ whole genome shotgun (WGS) entry which is preliminary data.</text>
</comment>
<dbReference type="InterPro" id="IPR000719">
    <property type="entry name" value="Prot_kinase_dom"/>
</dbReference>
<dbReference type="Pfam" id="PF00069">
    <property type="entry name" value="Pkinase"/>
    <property type="match status" value="1"/>
</dbReference>
<evidence type="ECO:0000256" key="2">
    <source>
        <dbReference type="SAM" id="Coils"/>
    </source>
</evidence>
<dbReference type="Gene3D" id="3.30.70.270">
    <property type="match status" value="1"/>
</dbReference>
<dbReference type="Proteomes" id="UP000186058">
    <property type="component" value="Unassembled WGS sequence"/>
</dbReference>
<dbReference type="InterPro" id="IPR043128">
    <property type="entry name" value="Rev_trsase/Diguanyl_cyclase"/>
</dbReference>
<accession>A0ABX3ENW4</accession>
<dbReference type="CDD" id="cd01949">
    <property type="entry name" value="GGDEF"/>
    <property type="match status" value="1"/>
</dbReference>
<feature type="coiled-coil region" evidence="2">
    <location>
        <begin position="1599"/>
        <end position="1630"/>
    </location>
</feature>
<dbReference type="SMART" id="SM00220">
    <property type="entry name" value="S_TKc"/>
    <property type="match status" value="1"/>
</dbReference>
<dbReference type="InterPro" id="IPR053159">
    <property type="entry name" value="Hybrid_Histidine_Kinase"/>
</dbReference>
<dbReference type="SUPFAM" id="SSF55073">
    <property type="entry name" value="Nucleotide cyclase"/>
    <property type="match status" value="1"/>
</dbReference>
<dbReference type="Gene3D" id="3.30.450.20">
    <property type="entry name" value="PAS domain"/>
    <property type="match status" value="1"/>
</dbReference>
<dbReference type="SUPFAM" id="SSF55785">
    <property type="entry name" value="PYP-like sensor domain (PAS domain)"/>
    <property type="match status" value="1"/>
</dbReference>
<dbReference type="SUPFAM" id="SSF52540">
    <property type="entry name" value="P-loop containing nucleoside triphosphate hydrolases"/>
    <property type="match status" value="1"/>
</dbReference>
<dbReference type="Pfam" id="PF13426">
    <property type="entry name" value="PAS_9"/>
    <property type="match status" value="1"/>
</dbReference>
<dbReference type="SMART" id="SM00091">
    <property type="entry name" value="PAS"/>
    <property type="match status" value="1"/>
</dbReference>
<dbReference type="InterPro" id="IPR000160">
    <property type="entry name" value="GGDEF_dom"/>
</dbReference>
<name>A0ABX3ENW4_9BACL</name>
<sequence>MVVFDRYEVLETISDQYIKSVYRSIDSVTGESVILKVLKPEYAGTEAVMRFKQEYKLLKELSENTSGVIKPYRLEEQNNSYIMVLEDIHGRSLKRIMAEDQPEPEVLIQLAVRIVDILGAIHERNVIHKDIKPSNIIWNRDQNIVQIIDFDLAVKLSREKRDFQNNGVLEGSLLYISPEQTGRMNRNVDYRSDYYSLGIVLYEMMTGKKPYDAGEMLEQIYSIIAKEAVPPYKATGGRVSSSLSAVIMKLMEKSSEDRYRSAYGIKADLKKCLAGQENFVVGAEDRLNIFRIPQRLYGRDQELGRLVDSFRRSVKGSTQLMLVTGEAGVGKTALVHELHKYISQEKGLFAEGKFDQYNQNIPYSAIIQAFRRLISQLMDSPDENHKAYLKEALAKALDGNGNLIAGLIPELDTWIGIQPEMESLNPAEETNRFYLTFAKFIEGITHNEKPLVLFLDDVQWADYSSLQLIEKLLLGHQLQKVLIVCSYRQNEIYEGHPLISTISAIEVSREVGSIILNSLTEAQVGSLVSDTLFTTPSRVQELTEVIYKRTKGNVFFIKEILKDLYRNGYLYFDESEGLWAWQTQRIVSLPVNESVVDFLMLKQQELPQNVRRILMLSAAVGNVFDFGILALIADEPLEVVAHAIATAVEKEFILPEDYRYARMSSFLSAPEEEALQNLDIRFKFAHDRIQQSFYQMLDEEERAALHLAIGRLLLERLSHGEIEGIIVDIAAHLNKGLDRLSGKAEVDKVIRINLRAARKAKAAFGYDSAFRLLEANIGLMGETSWEEDGTRAAEIYQLYAECGYLTHQVEAADSACGVLIRHTRDRLALAQIYEMQANHYMYLGMMKESIASGRLGLSTLGVHIPARVGMASVLKELVKIKTALRGKTVDHIFEAEEMKDPEMKLVMRLLINFIPPAFISGETSLFGLVVLKKVGLTLKHGNAPESALAFIGYAMLLSGFGDSKGAFDYGRLGIRINDKFNDLQWKGAAYVLYTLFCHTWTEPWDTLHEWYTTSIEASLRTGDLLYLAHSCYYVNLWNPGMDIPTNLQESLRMIAMIENTKYKESLATAQLSRQYLLNLSGELQDRLSFDSADFSEAAYLEELEAAKYYSGIAIYYIYKMKLLFTYENYTESLTYIDKAYPIIDTLAGSAFMEEFALYTFLNLAYAYKDLGTKRKRQAKARMRKEYRRVLKWAKHAPETFRQHEVLMKAEWARMAGRDDEAGQYYDMAIEASDQGGFVRYKALSNELAARFYYHKDFKEFAGYLLRQSEYYYSVWGAKGKIAFLNERYPDMITRINAKEFMSGRTITDYTESLDLNSMILASQAISKEIELNNLLEALMQIVIKNAGAQRGCIVMTSKTNLLVEGEYRPVEDRITVAVHDRTRYDHLPYSILKQVEESSESVIYNDAFSETPFVNDPYIVKHRPKSMVCMPLINQNKTIAVIYLENNLMTSVFTEQRMKIINLLSREMVFSLENATLYSELERSEEKYRELVYNLQDGVFITQDKICKYVNGALAQMLGYVAEEMVGQPFEKFVSLPERDKVLHYYARRVEGKPVPFEYETKLIHKDQNREVIVIHKVTRINYMNQPAIQGTVKDITERKKAEQELLRHKEHLEELVAERTKELELNNEELNKYIQLIEKISITDELTGLYNRRYFNKLLVIEVEKAAAAQQYLTYMMLDIDYFKKYNDTYGHFEGDTVLRRVGRLLQELSERAGGFAFRLGGEEFGIIVSGFTPQQSREYAENIRRSIADLGIEHALSTDYGIITVSIGVATIHVDFIREGDLYKLSDDALYQSKANGRNCVTLFQEPEGAANL</sequence>
<dbReference type="InterPro" id="IPR041664">
    <property type="entry name" value="AAA_16"/>
</dbReference>
<dbReference type="RefSeq" id="WP_074107607.1">
    <property type="nucleotide sequence ID" value="NZ_LVWI01000037.1"/>
</dbReference>
<dbReference type="PROSITE" id="PS50113">
    <property type="entry name" value="PAC"/>
    <property type="match status" value="1"/>
</dbReference>
<feature type="domain" description="GGDEF" evidence="6">
    <location>
        <begin position="1672"/>
        <end position="1808"/>
    </location>
</feature>
<dbReference type="Pfam" id="PF01590">
    <property type="entry name" value="GAF"/>
    <property type="match status" value="1"/>
</dbReference>
<dbReference type="PANTHER" id="PTHR43642">
    <property type="entry name" value="HYBRID SIGNAL TRANSDUCTION HISTIDINE KINASE G"/>
    <property type="match status" value="1"/>
</dbReference>
<dbReference type="NCBIfam" id="TIGR00229">
    <property type="entry name" value="sensory_box"/>
    <property type="match status" value="1"/>
</dbReference>
<evidence type="ECO:0000259" key="6">
    <source>
        <dbReference type="PROSITE" id="PS50887"/>
    </source>
</evidence>
<comment type="subcellular location">
    <subcellularLocation>
        <location evidence="1">Membrane</location>
        <topology evidence="1">Single-pass membrane protein</topology>
    </subcellularLocation>
</comment>
<dbReference type="SMART" id="SM00065">
    <property type="entry name" value="GAF"/>
    <property type="match status" value="1"/>
</dbReference>
<keyword evidence="8" id="KW-1185">Reference proteome</keyword>
<dbReference type="NCBIfam" id="TIGR00254">
    <property type="entry name" value="GGDEF"/>
    <property type="match status" value="1"/>
</dbReference>
<dbReference type="PROSITE" id="PS50112">
    <property type="entry name" value="PAS"/>
    <property type="match status" value="1"/>
</dbReference>
<dbReference type="PROSITE" id="PS50887">
    <property type="entry name" value="GGDEF"/>
    <property type="match status" value="1"/>
</dbReference>